<proteinExistence type="evidence at transcript level"/>
<dbReference type="Pfam" id="PF23557">
    <property type="entry name" value="TPR_leprecan"/>
    <property type="match status" value="1"/>
</dbReference>
<dbReference type="AlphaFoldDB" id="J3JTP9"/>
<evidence type="ECO:0000259" key="7">
    <source>
        <dbReference type="Pfam" id="PF23557"/>
    </source>
</evidence>
<evidence type="ECO:0000256" key="6">
    <source>
        <dbReference type="SAM" id="SignalP"/>
    </source>
</evidence>
<evidence type="ECO:0000256" key="4">
    <source>
        <dbReference type="SAM" id="Coils"/>
    </source>
</evidence>
<feature type="coiled-coil region" evidence="4">
    <location>
        <begin position="206"/>
        <end position="233"/>
    </location>
</feature>
<evidence type="ECO:0000256" key="2">
    <source>
        <dbReference type="ARBA" id="ARBA00022729"/>
    </source>
</evidence>
<feature type="chain" id="PRO_5003770915" description="Leprecan-like alpha-helical domain-containing protein" evidence="6">
    <location>
        <begin position="23"/>
        <end position="395"/>
    </location>
</feature>
<keyword evidence="4" id="KW-0175">Coiled coil</keyword>
<dbReference type="PANTHER" id="PTHR13986:SF8">
    <property type="entry name" value="PROLYL 3-HYDROXYLASE 1-LIKE PROTEIN"/>
    <property type="match status" value="1"/>
</dbReference>
<protein>
    <recommendedName>
        <fullName evidence="7">Leprecan-like alpha-helical domain-containing protein</fullName>
    </recommendedName>
</protein>
<keyword evidence="3" id="KW-0325">Glycoprotein</keyword>
<dbReference type="PANTHER" id="PTHR13986">
    <property type="entry name" value="PROTEIN LYSINE HYDROXYLATION COMPLEX COMPONENT"/>
    <property type="match status" value="1"/>
</dbReference>
<dbReference type="InterPro" id="IPR011990">
    <property type="entry name" value="TPR-like_helical_dom_sf"/>
</dbReference>
<comment type="similarity">
    <text evidence="1">Belongs to the leprecan family.</text>
</comment>
<sequence length="395" mass="46079">MPNLTWALLYAVIITSVTHVRLDEVKDCETVAALYEEGTQAYLEERFPVCVEKLEQALEKYRWQRRNTQNCRLKCKQESEASDTLFPVDIENLRFFEKNIKNTLCLINCKIDSNGNNDNVDDEIQKLFEERKPYEYLHLCYFKVNDVQKAASAAFTYLVLNPDHKVMAKTLKQYSELPGVDLKDVINFEAKDFVYLYVYGSDAYEKKDWDNAINNMEESLASYLHEEEECRAQCEGPFDAGWYPDFVPAIANHFTYVLKCKQGCKKKLGSLNGEIHADLLASHYNYLQYAYFKKRNLYAACQAVASYLLFLPDDESMLANMEYYQKLPKVQDSFFTPREEVIRYVQRDTYEERILRYIKNEFKFSKTSAQIAEAKEDSASDNESTDNDIDDIVSD</sequence>
<evidence type="ECO:0000313" key="8">
    <source>
        <dbReference type="EMBL" id="AEE61570.1"/>
    </source>
</evidence>
<dbReference type="EMBL" id="BT126606">
    <property type="protein sequence ID" value="AEE61570.1"/>
    <property type="molecule type" value="mRNA"/>
</dbReference>
<keyword evidence="2 6" id="KW-0732">Signal</keyword>
<dbReference type="OrthoDB" id="8517835at2759"/>
<feature type="domain" description="Leprecan-like alpha-helical" evidence="7">
    <location>
        <begin position="32"/>
        <end position="326"/>
    </location>
</feature>
<evidence type="ECO:0000256" key="1">
    <source>
        <dbReference type="ARBA" id="ARBA00006487"/>
    </source>
</evidence>
<dbReference type="InterPro" id="IPR056585">
    <property type="entry name" value="Leprecan_dom"/>
</dbReference>
<dbReference type="HOGENOM" id="CLU_029887_0_1_1"/>
<evidence type="ECO:0000256" key="5">
    <source>
        <dbReference type="SAM" id="MobiDB-lite"/>
    </source>
</evidence>
<dbReference type="Gene3D" id="1.25.40.10">
    <property type="entry name" value="Tetratricopeptide repeat domain"/>
    <property type="match status" value="2"/>
</dbReference>
<dbReference type="InterPro" id="IPR052284">
    <property type="entry name" value="Collagen_mod_leprecan"/>
</dbReference>
<name>J3JTP9_DENPD</name>
<feature type="compositionally biased region" description="Acidic residues" evidence="5">
    <location>
        <begin position="379"/>
        <end position="395"/>
    </location>
</feature>
<evidence type="ECO:0000256" key="3">
    <source>
        <dbReference type="ARBA" id="ARBA00023180"/>
    </source>
</evidence>
<accession>J3JTP9</accession>
<feature type="region of interest" description="Disordered" evidence="5">
    <location>
        <begin position="372"/>
        <end position="395"/>
    </location>
</feature>
<feature type="signal peptide" evidence="6">
    <location>
        <begin position="1"/>
        <end position="22"/>
    </location>
</feature>
<dbReference type="GO" id="GO:0030199">
    <property type="term" value="P:collagen fibril organization"/>
    <property type="evidence" value="ECO:0007669"/>
    <property type="project" value="TreeGrafter"/>
</dbReference>
<dbReference type="GO" id="GO:0005518">
    <property type="term" value="F:collagen binding"/>
    <property type="evidence" value="ECO:0007669"/>
    <property type="project" value="TreeGrafter"/>
</dbReference>
<dbReference type="GO" id="GO:0005783">
    <property type="term" value="C:endoplasmic reticulum"/>
    <property type="evidence" value="ECO:0007669"/>
    <property type="project" value="TreeGrafter"/>
</dbReference>
<reference evidence="8" key="1">
    <citation type="journal article" date="2012" name="Insect Biochem. Mol. Biol.">
        <title>Transcriptome and full-length cDNA resources for the mountain pine beetle, Dendroctonus ponderosae Hopkins, a major insect pest of pine forests.</title>
        <authorList>
            <person name="Keeling C.I."/>
            <person name="Henderson H."/>
            <person name="Li M."/>
            <person name="Yuen M."/>
            <person name="Clark E.L."/>
            <person name="Fraser J.D."/>
            <person name="Huber D.P."/>
            <person name="Liao N.Y."/>
            <person name="Roderick Docking T."/>
            <person name="Birol I."/>
            <person name="Chan S.K."/>
            <person name="Taylor G.A."/>
            <person name="Palmquist D."/>
            <person name="Jones S.J."/>
            <person name="Bohlmann J."/>
        </authorList>
    </citation>
    <scope>NUCLEOTIDE SEQUENCE</scope>
    <source>
        <tissue evidence="8">Midgut and adhering fatbody of emerged adults of both sexes after feeding on lodgepole pine for up to 64 h</tissue>
    </source>
</reference>
<organism evidence="8">
    <name type="scientific">Dendroctonus ponderosae</name>
    <name type="common">Mountain pine beetle</name>
    <dbReference type="NCBI Taxonomy" id="77166"/>
    <lineage>
        <taxon>Eukaryota</taxon>
        <taxon>Metazoa</taxon>
        <taxon>Ecdysozoa</taxon>
        <taxon>Arthropoda</taxon>
        <taxon>Hexapoda</taxon>
        <taxon>Insecta</taxon>
        <taxon>Pterygota</taxon>
        <taxon>Neoptera</taxon>
        <taxon>Endopterygota</taxon>
        <taxon>Coleoptera</taxon>
        <taxon>Polyphaga</taxon>
        <taxon>Cucujiformia</taxon>
        <taxon>Curculionidae</taxon>
        <taxon>Scolytinae</taxon>
        <taxon>Dendroctonus</taxon>
    </lineage>
</organism>